<proteinExistence type="inferred from homology"/>
<comment type="similarity">
    <text evidence="2">Belongs to the bacterial solute-binding protein SsuA/TauA family.</text>
</comment>
<sequence>MRRLTICLTLLAALLPVRAPARAAAPEQVTIAYQDMWNPFRVAMAGQALEKATGWRIRWRHFDSGADVIRALASGDVQIGEAGSSPIAAALSQGVDVKLVWILENIGGAEALVVRNGAGITAPRDLAGKRIATPFVSTSHFHLLFALQQFGFAPGAVRVLNMRPAEIAAAWDRGDIDGAFVWDPVLSHLKRGGHVLITSGLLSSWGKATFDGMVVSSSFAATHGDFVAALVRVLAAADARYRRDKAGWTADSPEVAAIAKITGGAPADIPAGLALYDFPPPADQVSPRWLGGGAQGGAARALLYTARFLKEQGRITEVRPDYAAAVDPAFAQKLVAAPDGRP</sequence>
<accession>A0A1J5RC73</accession>
<dbReference type="PANTHER" id="PTHR30024">
    <property type="entry name" value="ALIPHATIC SULFONATES-BINDING PROTEIN-RELATED"/>
    <property type="match status" value="1"/>
</dbReference>
<dbReference type="PANTHER" id="PTHR30024:SF47">
    <property type="entry name" value="TAURINE-BINDING PERIPLASMIC PROTEIN"/>
    <property type="match status" value="1"/>
</dbReference>
<comment type="subcellular location">
    <subcellularLocation>
        <location evidence="1">Periplasm</location>
    </subcellularLocation>
</comment>
<dbReference type="NCBIfam" id="TIGR01729">
    <property type="entry name" value="taurine_ABC_bnd"/>
    <property type="match status" value="1"/>
</dbReference>
<dbReference type="InterPro" id="IPR001638">
    <property type="entry name" value="Solute-binding_3/MltF_N"/>
</dbReference>
<evidence type="ECO:0000259" key="4">
    <source>
        <dbReference type="SMART" id="SM00062"/>
    </source>
</evidence>
<dbReference type="InterPro" id="IPR015168">
    <property type="entry name" value="SsuA/THI5"/>
</dbReference>
<dbReference type="AlphaFoldDB" id="A0A1J5RC73"/>
<dbReference type="Pfam" id="PF09084">
    <property type="entry name" value="NMT1"/>
    <property type="match status" value="1"/>
</dbReference>
<evidence type="ECO:0000313" key="5">
    <source>
        <dbReference type="EMBL" id="OIQ87259.1"/>
    </source>
</evidence>
<dbReference type="GO" id="GO:0042597">
    <property type="term" value="C:periplasmic space"/>
    <property type="evidence" value="ECO:0007669"/>
    <property type="project" value="UniProtKB-SubCell"/>
</dbReference>
<comment type="caution">
    <text evidence="5">The sequence shown here is derived from an EMBL/GenBank/DDBJ whole genome shotgun (WGS) entry which is preliminary data.</text>
</comment>
<evidence type="ECO:0000256" key="1">
    <source>
        <dbReference type="ARBA" id="ARBA00004418"/>
    </source>
</evidence>
<dbReference type="GO" id="GO:0042918">
    <property type="term" value="P:alkanesulfonate transmembrane transport"/>
    <property type="evidence" value="ECO:0007669"/>
    <property type="project" value="TreeGrafter"/>
</dbReference>
<organism evidence="5">
    <name type="scientific">mine drainage metagenome</name>
    <dbReference type="NCBI Taxonomy" id="410659"/>
    <lineage>
        <taxon>unclassified sequences</taxon>
        <taxon>metagenomes</taxon>
        <taxon>ecological metagenomes</taxon>
    </lineage>
</organism>
<reference evidence="5" key="1">
    <citation type="submission" date="2016-10" db="EMBL/GenBank/DDBJ databases">
        <title>Sequence of Gallionella enrichment culture.</title>
        <authorList>
            <person name="Poehlein A."/>
            <person name="Muehling M."/>
            <person name="Daniel R."/>
        </authorList>
    </citation>
    <scope>NUCLEOTIDE SEQUENCE</scope>
</reference>
<dbReference type="Gene3D" id="3.40.190.10">
    <property type="entry name" value="Periplasmic binding protein-like II"/>
    <property type="match status" value="2"/>
</dbReference>
<feature type="domain" description="Solute-binding protein family 3/N-terminal" evidence="4">
    <location>
        <begin position="28"/>
        <end position="266"/>
    </location>
</feature>
<keyword evidence="3" id="KW-0732">Signal</keyword>
<protein>
    <submittedName>
        <fullName evidence="5">Taurine-binding periplasmic protein</fullName>
    </submittedName>
</protein>
<name>A0A1J5RC73_9ZZZZ</name>
<dbReference type="SUPFAM" id="SSF53850">
    <property type="entry name" value="Periplasmic binding protein-like II"/>
    <property type="match status" value="1"/>
</dbReference>
<evidence type="ECO:0000256" key="2">
    <source>
        <dbReference type="ARBA" id="ARBA00010742"/>
    </source>
</evidence>
<gene>
    <name evidence="5" type="primary">tauA_1</name>
    <name evidence="5" type="ORF">GALL_308660</name>
</gene>
<dbReference type="InterPro" id="IPR010068">
    <property type="entry name" value="Peri-bd_TauA"/>
</dbReference>
<dbReference type="EMBL" id="MLJW01000431">
    <property type="protein sequence ID" value="OIQ87259.1"/>
    <property type="molecule type" value="Genomic_DNA"/>
</dbReference>
<dbReference type="SMART" id="SM00062">
    <property type="entry name" value="PBPb"/>
    <property type="match status" value="1"/>
</dbReference>
<evidence type="ECO:0000256" key="3">
    <source>
        <dbReference type="ARBA" id="ARBA00022729"/>
    </source>
</evidence>